<keyword evidence="2" id="KW-1185">Reference proteome</keyword>
<dbReference type="AlphaFoldDB" id="A0A087GN15"/>
<dbReference type="Gramene" id="KFK31267">
    <property type="protein sequence ID" value="KFK31267"/>
    <property type="gene ID" value="AALP_AA6G090300"/>
</dbReference>
<protein>
    <submittedName>
        <fullName evidence="1">Uncharacterized protein</fullName>
    </submittedName>
</protein>
<name>A0A087GN15_ARAAL</name>
<evidence type="ECO:0000313" key="2">
    <source>
        <dbReference type="Proteomes" id="UP000029120"/>
    </source>
</evidence>
<evidence type="ECO:0000313" key="1">
    <source>
        <dbReference type="EMBL" id="KFK31267.1"/>
    </source>
</evidence>
<gene>
    <name evidence="1" type="ordered locus">AALP_Aa6g090300</name>
</gene>
<sequence>MFVLGSSSARPGGEVARSWVRGSCMVGSIWLWLATFADTSHRDLLLWTCCNIDRN</sequence>
<proteinExistence type="predicted"/>
<dbReference type="Proteomes" id="UP000029120">
    <property type="component" value="Chromosome 6"/>
</dbReference>
<dbReference type="EMBL" id="CM002874">
    <property type="protein sequence ID" value="KFK31267.1"/>
    <property type="molecule type" value="Genomic_DNA"/>
</dbReference>
<accession>A0A087GN15</accession>
<reference evidence="2" key="1">
    <citation type="journal article" date="2015" name="Nat. Plants">
        <title>Genome expansion of Arabis alpina linked with retrotransposition and reduced symmetric DNA methylation.</title>
        <authorList>
            <person name="Willing E.M."/>
            <person name="Rawat V."/>
            <person name="Mandakova T."/>
            <person name="Maumus F."/>
            <person name="James G.V."/>
            <person name="Nordstroem K.J."/>
            <person name="Becker C."/>
            <person name="Warthmann N."/>
            <person name="Chica C."/>
            <person name="Szarzynska B."/>
            <person name="Zytnicki M."/>
            <person name="Albani M.C."/>
            <person name="Kiefer C."/>
            <person name="Bergonzi S."/>
            <person name="Castaings L."/>
            <person name="Mateos J.L."/>
            <person name="Berns M.C."/>
            <person name="Bujdoso N."/>
            <person name="Piofczyk T."/>
            <person name="de Lorenzo L."/>
            <person name="Barrero-Sicilia C."/>
            <person name="Mateos I."/>
            <person name="Piednoel M."/>
            <person name="Hagmann J."/>
            <person name="Chen-Min-Tao R."/>
            <person name="Iglesias-Fernandez R."/>
            <person name="Schuster S.C."/>
            <person name="Alonso-Blanco C."/>
            <person name="Roudier F."/>
            <person name="Carbonero P."/>
            <person name="Paz-Ares J."/>
            <person name="Davis S.J."/>
            <person name="Pecinka A."/>
            <person name="Quesneville H."/>
            <person name="Colot V."/>
            <person name="Lysak M.A."/>
            <person name="Weigel D."/>
            <person name="Coupland G."/>
            <person name="Schneeberger K."/>
        </authorList>
    </citation>
    <scope>NUCLEOTIDE SEQUENCE [LARGE SCALE GENOMIC DNA]</scope>
    <source>
        <strain evidence="2">cv. Pajares</strain>
    </source>
</reference>
<organism evidence="1 2">
    <name type="scientific">Arabis alpina</name>
    <name type="common">Alpine rock-cress</name>
    <dbReference type="NCBI Taxonomy" id="50452"/>
    <lineage>
        <taxon>Eukaryota</taxon>
        <taxon>Viridiplantae</taxon>
        <taxon>Streptophyta</taxon>
        <taxon>Embryophyta</taxon>
        <taxon>Tracheophyta</taxon>
        <taxon>Spermatophyta</taxon>
        <taxon>Magnoliopsida</taxon>
        <taxon>eudicotyledons</taxon>
        <taxon>Gunneridae</taxon>
        <taxon>Pentapetalae</taxon>
        <taxon>rosids</taxon>
        <taxon>malvids</taxon>
        <taxon>Brassicales</taxon>
        <taxon>Brassicaceae</taxon>
        <taxon>Arabideae</taxon>
        <taxon>Arabis</taxon>
    </lineage>
</organism>